<dbReference type="CDD" id="cd02947">
    <property type="entry name" value="TRX_family"/>
    <property type="match status" value="1"/>
</dbReference>
<proteinExistence type="predicted"/>
<reference evidence="2" key="1">
    <citation type="journal article" date="2020" name="Nature">
        <title>Giant virus diversity and host interactions through global metagenomics.</title>
        <authorList>
            <person name="Schulz F."/>
            <person name="Roux S."/>
            <person name="Paez-Espino D."/>
            <person name="Jungbluth S."/>
            <person name="Walsh D.A."/>
            <person name="Denef V.J."/>
            <person name="McMahon K.D."/>
            <person name="Konstantinidis K.T."/>
            <person name="Eloe-Fadrosh E.A."/>
            <person name="Kyrpides N.C."/>
            <person name="Woyke T."/>
        </authorList>
    </citation>
    <scope>NUCLEOTIDE SEQUENCE</scope>
    <source>
        <strain evidence="2">GVMAG-S-1101161-73</strain>
    </source>
</reference>
<organism evidence="2">
    <name type="scientific">viral metagenome</name>
    <dbReference type="NCBI Taxonomy" id="1070528"/>
    <lineage>
        <taxon>unclassified sequences</taxon>
        <taxon>metagenomes</taxon>
        <taxon>organismal metagenomes</taxon>
    </lineage>
</organism>
<protein>
    <recommendedName>
        <fullName evidence="1">Thioredoxin domain-containing protein</fullName>
    </recommendedName>
</protein>
<dbReference type="InterPro" id="IPR036249">
    <property type="entry name" value="Thioredoxin-like_sf"/>
</dbReference>
<dbReference type="SUPFAM" id="SSF52833">
    <property type="entry name" value="Thioredoxin-like"/>
    <property type="match status" value="1"/>
</dbReference>
<dbReference type="Gene3D" id="3.40.30.10">
    <property type="entry name" value="Glutaredoxin"/>
    <property type="match status" value="1"/>
</dbReference>
<accession>A0A6C0AMY0</accession>
<evidence type="ECO:0000259" key="1">
    <source>
        <dbReference type="Pfam" id="PF00085"/>
    </source>
</evidence>
<dbReference type="Pfam" id="PF00085">
    <property type="entry name" value="Thioredoxin"/>
    <property type="match status" value="1"/>
</dbReference>
<dbReference type="EMBL" id="MN740729">
    <property type="protein sequence ID" value="QHS81118.1"/>
    <property type="molecule type" value="Genomic_DNA"/>
</dbReference>
<feature type="domain" description="Thioredoxin" evidence="1">
    <location>
        <begin position="17"/>
        <end position="97"/>
    </location>
</feature>
<sequence>MTPLENQELFEGLLNPLNKNPQQVVIYFTASWCGACTRLNHEEIQASNSKIVWYKCDIDQNKYTLGYCGLQKIPSFVIIKNSKFLGKFTTSDTATVIETLNDAFN</sequence>
<dbReference type="InterPro" id="IPR050620">
    <property type="entry name" value="Thioredoxin_H-type-like"/>
</dbReference>
<dbReference type="AlphaFoldDB" id="A0A6C0AMY0"/>
<name>A0A6C0AMY0_9ZZZZ</name>
<dbReference type="PANTHER" id="PTHR10438">
    <property type="entry name" value="THIOREDOXIN"/>
    <property type="match status" value="1"/>
</dbReference>
<dbReference type="PANTHER" id="PTHR10438:SF468">
    <property type="entry name" value="THIOREDOXIN-1-RELATED"/>
    <property type="match status" value="1"/>
</dbReference>
<evidence type="ECO:0000313" key="2">
    <source>
        <dbReference type="EMBL" id="QHS81118.1"/>
    </source>
</evidence>
<dbReference type="InterPro" id="IPR013766">
    <property type="entry name" value="Thioredoxin_domain"/>
</dbReference>